<dbReference type="Proteomes" id="UP000295763">
    <property type="component" value="Unassembled WGS sequence"/>
</dbReference>
<dbReference type="RefSeq" id="WP_131977971.1">
    <property type="nucleotide sequence ID" value="NZ_SLYB01000021.1"/>
</dbReference>
<gene>
    <name evidence="1" type="ORF">EDC44_12136</name>
</gene>
<comment type="caution">
    <text evidence="1">The sequence shown here is derived from an EMBL/GenBank/DDBJ whole genome shotgun (WGS) entry which is preliminary data.</text>
</comment>
<accession>A0A4R2SVK6</accession>
<name>A0A4R2SVK6_9PAST</name>
<protein>
    <submittedName>
        <fullName evidence="1">Glutaredoxin-related protein</fullName>
    </submittedName>
</protein>
<sequence length="87" mass="9823">MTKPVLYFSDKCPDTPPFVAKLAELNIEYEAANISDYMPNLKRFLAIRDNAPAFAERKAKGYIGIPALVLESGEIIFEPNELERIFS</sequence>
<organism evidence="1 2">
    <name type="scientific">Cricetibacter osteomyelitidis</name>
    <dbReference type="NCBI Taxonomy" id="1521931"/>
    <lineage>
        <taxon>Bacteria</taxon>
        <taxon>Pseudomonadati</taxon>
        <taxon>Pseudomonadota</taxon>
        <taxon>Gammaproteobacteria</taxon>
        <taxon>Pasteurellales</taxon>
        <taxon>Pasteurellaceae</taxon>
        <taxon>Cricetibacter</taxon>
    </lineage>
</organism>
<keyword evidence="2" id="KW-1185">Reference proteome</keyword>
<dbReference type="OrthoDB" id="5679012at2"/>
<dbReference type="EMBL" id="SLYB01000021">
    <property type="protein sequence ID" value="TCP93325.1"/>
    <property type="molecule type" value="Genomic_DNA"/>
</dbReference>
<proteinExistence type="predicted"/>
<reference evidence="1 2" key="1">
    <citation type="submission" date="2019-03" db="EMBL/GenBank/DDBJ databases">
        <title>Genomic Encyclopedia of Type Strains, Phase IV (KMG-IV): sequencing the most valuable type-strain genomes for metagenomic binning, comparative biology and taxonomic classification.</title>
        <authorList>
            <person name="Goeker M."/>
        </authorList>
    </citation>
    <scope>NUCLEOTIDE SEQUENCE [LARGE SCALE GENOMIC DNA]</scope>
    <source>
        <strain evidence="1 2">DSM 28404</strain>
    </source>
</reference>
<evidence type="ECO:0000313" key="1">
    <source>
        <dbReference type="EMBL" id="TCP93325.1"/>
    </source>
</evidence>
<dbReference type="AlphaFoldDB" id="A0A4R2SVK6"/>
<evidence type="ECO:0000313" key="2">
    <source>
        <dbReference type="Proteomes" id="UP000295763"/>
    </source>
</evidence>